<keyword evidence="2" id="KW-0472">Membrane</keyword>
<feature type="transmembrane region" description="Helical" evidence="2">
    <location>
        <begin position="21"/>
        <end position="45"/>
    </location>
</feature>
<evidence type="ECO:0000313" key="3">
    <source>
        <dbReference type="EMBL" id="PZR09362.1"/>
    </source>
</evidence>
<feature type="compositionally biased region" description="Acidic residues" evidence="1">
    <location>
        <begin position="139"/>
        <end position="164"/>
    </location>
</feature>
<dbReference type="AlphaFoldDB" id="A0A2W5T2Q2"/>
<organism evidence="3 4">
    <name type="scientific">Archangium gephyra</name>
    <dbReference type="NCBI Taxonomy" id="48"/>
    <lineage>
        <taxon>Bacteria</taxon>
        <taxon>Pseudomonadati</taxon>
        <taxon>Myxococcota</taxon>
        <taxon>Myxococcia</taxon>
        <taxon>Myxococcales</taxon>
        <taxon>Cystobacterineae</taxon>
        <taxon>Archangiaceae</taxon>
        <taxon>Archangium</taxon>
    </lineage>
</organism>
<evidence type="ECO:0000313" key="4">
    <source>
        <dbReference type="Proteomes" id="UP000249061"/>
    </source>
</evidence>
<dbReference type="Pfam" id="PF08695">
    <property type="entry name" value="Coa1"/>
    <property type="match status" value="1"/>
</dbReference>
<dbReference type="EMBL" id="QFQP01000021">
    <property type="protein sequence ID" value="PZR09362.1"/>
    <property type="molecule type" value="Genomic_DNA"/>
</dbReference>
<evidence type="ECO:0000256" key="1">
    <source>
        <dbReference type="SAM" id="MobiDB-lite"/>
    </source>
</evidence>
<proteinExistence type="predicted"/>
<name>A0A2W5T2Q2_9BACT</name>
<gene>
    <name evidence="3" type="ORF">DI536_22540</name>
</gene>
<feature type="compositionally biased region" description="Pro residues" evidence="1">
    <location>
        <begin position="166"/>
        <end position="175"/>
    </location>
</feature>
<protein>
    <recommendedName>
        <fullName evidence="5">Cytochrome oxidase complex assembly protein 1</fullName>
    </recommendedName>
</protein>
<comment type="caution">
    <text evidence="3">The sequence shown here is derived from an EMBL/GenBank/DDBJ whole genome shotgun (WGS) entry which is preliminary data.</text>
</comment>
<accession>A0A2W5T2Q2</accession>
<sequence length="175" mass="18470">MTPNPDAPLQQPSWFSRNWKWLVPVGCLVPFLCCITFAGATYFGVGVMIKGSGAYKEAITRAQQHPDVQAELGTPLTGGMNVTGELKNESANGIADFNVGVEGPKGKGTMHVVGTSRSGVWSLSVIDVTTDSGKTIQVLDDEVMPDEPPTDEAPTDEPPTDDAPSEPAPTEPDGD</sequence>
<evidence type="ECO:0000256" key="2">
    <source>
        <dbReference type="SAM" id="Phobius"/>
    </source>
</evidence>
<evidence type="ECO:0008006" key="5">
    <source>
        <dbReference type="Google" id="ProtNLM"/>
    </source>
</evidence>
<dbReference type="Proteomes" id="UP000249061">
    <property type="component" value="Unassembled WGS sequence"/>
</dbReference>
<reference evidence="3 4" key="1">
    <citation type="submission" date="2017-08" db="EMBL/GenBank/DDBJ databases">
        <title>Infants hospitalized years apart are colonized by the same room-sourced microbial strains.</title>
        <authorList>
            <person name="Brooks B."/>
            <person name="Olm M.R."/>
            <person name="Firek B.A."/>
            <person name="Baker R."/>
            <person name="Thomas B.C."/>
            <person name="Morowitz M.J."/>
            <person name="Banfield J.F."/>
        </authorList>
    </citation>
    <scope>NUCLEOTIDE SEQUENCE [LARGE SCALE GENOMIC DNA]</scope>
    <source>
        <strain evidence="3">S2_003_000_R2_14</strain>
    </source>
</reference>
<dbReference type="InterPro" id="IPR014807">
    <property type="entry name" value="Coa1"/>
</dbReference>
<keyword evidence="2" id="KW-0812">Transmembrane</keyword>
<feature type="region of interest" description="Disordered" evidence="1">
    <location>
        <begin position="133"/>
        <end position="175"/>
    </location>
</feature>
<keyword evidence="2" id="KW-1133">Transmembrane helix</keyword>